<dbReference type="InterPro" id="IPR032678">
    <property type="entry name" value="tRNA-synt_1_cat_dom"/>
</dbReference>
<comment type="cofactor">
    <cofactor evidence="1">
        <name>Zn(2+)</name>
        <dbReference type="ChEBI" id="CHEBI:29105"/>
    </cofactor>
</comment>
<evidence type="ECO:0000256" key="3">
    <source>
        <dbReference type="ARBA" id="ARBA00022598"/>
    </source>
</evidence>
<dbReference type="InterPro" id="IPR024909">
    <property type="entry name" value="Cys-tRNA/MSH_ligase"/>
</dbReference>
<dbReference type="GO" id="GO:0005829">
    <property type="term" value="C:cytosol"/>
    <property type="evidence" value="ECO:0007669"/>
    <property type="project" value="TreeGrafter"/>
</dbReference>
<dbReference type="SUPFAM" id="SSF47323">
    <property type="entry name" value="Anticodon-binding domain of a subclass of class I aminoacyl-tRNA synthetases"/>
    <property type="match status" value="1"/>
</dbReference>
<feature type="domain" description="Cysteinyl-tRNA synthetase class Ia DALR" evidence="8">
    <location>
        <begin position="131"/>
        <end position="194"/>
    </location>
</feature>
<dbReference type="GO" id="GO:0006423">
    <property type="term" value="P:cysteinyl-tRNA aminoacylation"/>
    <property type="evidence" value="ECO:0007669"/>
    <property type="project" value="InterPro"/>
</dbReference>
<sequence>MAQAYLGDAFDIHGGGLDLVFPHHENEVAQSKAAGQDFANFWLHNAWVTTAGEKMSKSLGNSLVVTEVAKRVRPIELRWYLASAHYRSNLEFSDSALQESAVAFQRIENFVERAAAVVGDVELTSSAINSDFATAMNEDLNVPAALAVLHEVVGEGNTLLAKKADAAALIGCLTSVRQMLDVLGVDPLSPTWADDSKNAQQLESALDYFVQQSIAVRNAAKENKNFDAADAIRDSLRNAGIALEDTSDGVRWNLEK</sequence>
<dbReference type="AlphaFoldDB" id="A0A6J6LDI7"/>
<dbReference type="InterPro" id="IPR014729">
    <property type="entry name" value="Rossmann-like_a/b/a_fold"/>
</dbReference>
<keyword evidence="5" id="KW-0547">Nucleotide-binding</keyword>
<name>A0A6J6LDI7_9ZZZZ</name>
<dbReference type="Gene3D" id="3.40.50.620">
    <property type="entry name" value="HUPs"/>
    <property type="match status" value="1"/>
</dbReference>
<evidence type="ECO:0000256" key="1">
    <source>
        <dbReference type="ARBA" id="ARBA00001947"/>
    </source>
</evidence>
<dbReference type="EMBL" id="CAEZWI010000125">
    <property type="protein sequence ID" value="CAB4658579.1"/>
    <property type="molecule type" value="Genomic_DNA"/>
</dbReference>
<evidence type="ECO:0000259" key="8">
    <source>
        <dbReference type="SMART" id="SM00840"/>
    </source>
</evidence>
<evidence type="ECO:0000256" key="4">
    <source>
        <dbReference type="ARBA" id="ARBA00022723"/>
    </source>
</evidence>
<dbReference type="Pfam" id="PF01406">
    <property type="entry name" value="tRNA-synt_1e"/>
    <property type="match status" value="1"/>
</dbReference>
<dbReference type="SMART" id="SM00840">
    <property type="entry name" value="DALR_2"/>
    <property type="match status" value="1"/>
</dbReference>
<dbReference type="PANTHER" id="PTHR10890:SF30">
    <property type="entry name" value="CYSTEINE--TRNA LIGASE"/>
    <property type="match status" value="1"/>
</dbReference>
<evidence type="ECO:0000256" key="2">
    <source>
        <dbReference type="ARBA" id="ARBA00022490"/>
    </source>
</evidence>
<dbReference type="GO" id="GO:0005524">
    <property type="term" value="F:ATP binding"/>
    <property type="evidence" value="ECO:0007669"/>
    <property type="project" value="UniProtKB-KW"/>
</dbReference>
<accession>A0A6J6LDI7</accession>
<keyword evidence="7" id="KW-0067">ATP-binding</keyword>
<dbReference type="GO" id="GO:0004817">
    <property type="term" value="F:cysteine-tRNA ligase activity"/>
    <property type="evidence" value="ECO:0007669"/>
    <property type="project" value="InterPro"/>
</dbReference>
<evidence type="ECO:0000256" key="6">
    <source>
        <dbReference type="ARBA" id="ARBA00022833"/>
    </source>
</evidence>
<protein>
    <submittedName>
        <fullName evidence="9">Unannotated protein</fullName>
    </submittedName>
</protein>
<gene>
    <name evidence="9" type="ORF">UFOPK2237_00932</name>
</gene>
<dbReference type="InterPro" id="IPR015273">
    <property type="entry name" value="Cys-tRNA-synt_Ia_DALR"/>
</dbReference>
<organism evidence="9">
    <name type="scientific">freshwater metagenome</name>
    <dbReference type="NCBI Taxonomy" id="449393"/>
    <lineage>
        <taxon>unclassified sequences</taxon>
        <taxon>metagenomes</taxon>
        <taxon>ecological metagenomes</taxon>
    </lineage>
</organism>
<dbReference type="Gene3D" id="1.20.120.1910">
    <property type="entry name" value="Cysteine-tRNA ligase, C-terminal anti-codon recognition domain"/>
    <property type="match status" value="1"/>
</dbReference>
<dbReference type="GO" id="GO:0046872">
    <property type="term" value="F:metal ion binding"/>
    <property type="evidence" value="ECO:0007669"/>
    <property type="project" value="UniProtKB-KW"/>
</dbReference>
<keyword evidence="4" id="KW-0479">Metal-binding</keyword>
<keyword evidence="2" id="KW-0963">Cytoplasm</keyword>
<evidence type="ECO:0000256" key="5">
    <source>
        <dbReference type="ARBA" id="ARBA00022741"/>
    </source>
</evidence>
<dbReference type="Pfam" id="PF09190">
    <property type="entry name" value="DALR_2"/>
    <property type="match status" value="1"/>
</dbReference>
<evidence type="ECO:0000256" key="7">
    <source>
        <dbReference type="ARBA" id="ARBA00022840"/>
    </source>
</evidence>
<dbReference type="SUPFAM" id="SSF52374">
    <property type="entry name" value="Nucleotidylyl transferase"/>
    <property type="match status" value="1"/>
</dbReference>
<keyword evidence="3" id="KW-0436">Ligase</keyword>
<evidence type="ECO:0000313" key="9">
    <source>
        <dbReference type="EMBL" id="CAB4658579.1"/>
    </source>
</evidence>
<dbReference type="PANTHER" id="PTHR10890">
    <property type="entry name" value="CYSTEINYL-TRNA SYNTHETASE"/>
    <property type="match status" value="1"/>
</dbReference>
<reference evidence="9" key="1">
    <citation type="submission" date="2020-05" db="EMBL/GenBank/DDBJ databases">
        <authorList>
            <person name="Chiriac C."/>
            <person name="Salcher M."/>
            <person name="Ghai R."/>
            <person name="Kavagutti S V."/>
        </authorList>
    </citation>
    <scope>NUCLEOTIDE SEQUENCE</scope>
</reference>
<dbReference type="InterPro" id="IPR009080">
    <property type="entry name" value="tRNAsynth_Ia_anticodon-bd"/>
</dbReference>
<keyword evidence="6" id="KW-0862">Zinc</keyword>
<proteinExistence type="predicted"/>